<protein>
    <recommendedName>
        <fullName evidence="2">RNA 2',3'-cyclic phosphodiesterase</fullName>
        <shortName evidence="2">RNA 2',3'-CPDase</shortName>
        <ecNumber evidence="2">3.1.4.58</ecNumber>
    </recommendedName>
</protein>
<dbReference type="Pfam" id="PF02834">
    <property type="entry name" value="LigT_PEase"/>
    <property type="match status" value="1"/>
</dbReference>
<feature type="short sequence motif" description="HXTX 1" evidence="2">
    <location>
        <begin position="39"/>
        <end position="42"/>
    </location>
</feature>
<name>A0ABX7WLM4_9GAMM</name>
<evidence type="ECO:0000256" key="1">
    <source>
        <dbReference type="ARBA" id="ARBA00022801"/>
    </source>
</evidence>
<proteinExistence type="inferred from homology"/>
<gene>
    <name evidence="4" type="primary">thpR</name>
    <name evidence="4" type="ORF">HNO53_21075</name>
</gene>
<feature type="active site" description="Proton acceptor" evidence="2">
    <location>
        <position position="121"/>
    </location>
</feature>
<dbReference type="RefSeq" id="WP_209474978.1">
    <property type="nucleotide sequence ID" value="NZ_CP053383.1"/>
</dbReference>
<keyword evidence="5" id="KW-1185">Reference proteome</keyword>
<dbReference type="Gene3D" id="3.90.1140.10">
    <property type="entry name" value="Cyclic phosphodiesterase"/>
    <property type="match status" value="1"/>
</dbReference>
<accession>A0ABX7WLM4</accession>
<dbReference type="SUPFAM" id="SSF55144">
    <property type="entry name" value="LigT-like"/>
    <property type="match status" value="1"/>
</dbReference>
<dbReference type="NCBIfam" id="TIGR02258">
    <property type="entry name" value="2_5_ligase"/>
    <property type="match status" value="1"/>
</dbReference>
<evidence type="ECO:0000313" key="5">
    <source>
        <dbReference type="Proteomes" id="UP000671845"/>
    </source>
</evidence>
<dbReference type="InterPro" id="IPR014051">
    <property type="entry name" value="Phosphoesterase_HXTX"/>
</dbReference>
<dbReference type="InterPro" id="IPR004175">
    <property type="entry name" value="RNA_CPDase"/>
</dbReference>
<dbReference type="EMBL" id="CP053383">
    <property type="protein sequence ID" value="QTP60986.1"/>
    <property type="molecule type" value="Genomic_DNA"/>
</dbReference>
<comment type="similarity">
    <text evidence="2">Belongs to the 2H phosphoesterase superfamily. ThpR family.</text>
</comment>
<evidence type="ECO:0000256" key="2">
    <source>
        <dbReference type="HAMAP-Rule" id="MF_01940"/>
    </source>
</evidence>
<feature type="short sequence motif" description="HXTX 2" evidence="2">
    <location>
        <begin position="121"/>
        <end position="124"/>
    </location>
</feature>
<reference evidence="4 5" key="1">
    <citation type="journal article" date="2021" name="Front. Microbiol.">
        <title>Aerobic Denitrification and Heterotrophic Sulfur Oxidation in the Genus Halomonas Revealed by Six Novel Species Characterizations and Genome-Based Analysis.</title>
        <authorList>
            <person name="Wang L."/>
            <person name="Shao Z."/>
        </authorList>
    </citation>
    <scope>NUCLEOTIDE SEQUENCE [LARGE SCALE GENOMIC DNA]</scope>
    <source>
        <strain evidence="4 5">MCCC 1A13718</strain>
    </source>
</reference>
<feature type="active site" description="Proton donor" evidence="2">
    <location>
        <position position="39"/>
    </location>
</feature>
<organism evidence="4 5">
    <name type="scientific">Halomonas sulfidivorans</name>
    <dbReference type="NCBI Taxonomy" id="2733488"/>
    <lineage>
        <taxon>Bacteria</taxon>
        <taxon>Pseudomonadati</taxon>
        <taxon>Pseudomonadota</taxon>
        <taxon>Gammaproteobacteria</taxon>
        <taxon>Oceanospirillales</taxon>
        <taxon>Halomonadaceae</taxon>
        <taxon>Halomonas</taxon>
    </lineage>
</organism>
<comment type="function">
    <text evidence="2">Hydrolyzes RNA 2',3'-cyclic phosphodiester to an RNA 2'-phosphomonoester.</text>
</comment>
<evidence type="ECO:0000259" key="3">
    <source>
        <dbReference type="Pfam" id="PF02834"/>
    </source>
</evidence>
<dbReference type="HAMAP" id="MF_01940">
    <property type="entry name" value="RNA_CPDase"/>
    <property type="match status" value="1"/>
</dbReference>
<evidence type="ECO:0000313" key="4">
    <source>
        <dbReference type="EMBL" id="QTP60986.1"/>
    </source>
</evidence>
<comment type="catalytic activity">
    <reaction evidence="2">
        <text>a 3'-end 2',3'-cyclophospho-ribonucleotide-RNA + H2O = a 3'-end 2'-phospho-ribonucleotide-RNA + H(+)</text>
        <dbReference type="Rhea" id="RHEA:11828"/>
        <dbReference type="Rhea" id="RHEA-COMP:10464"/>
        <dbReference type="Rhea" id="RHEA-COMP:17353"/>
        <dbReference type="ChEBI" id="CHEBI:15377"/>
        <dbReference type="ChEBI" id="CHEBI:15378"/>
        <dbReference type="ChEBI" id="CHEBI:83064"/>
        <dbReference type="ChEBI" id="CHEBI:173113"/>
        <dbReference type="EC" id="3.1.4.58"/>
    </reaction>
</comment>
<dbReference type="EC" id="3.1.4.58" evidence="2"/>
<keyword evidence="1 2" id="KW-0378">Hydrolase</keyword>
<sequence length="170" mass="19306">MRLFLALVPPPELRGRLGELAEIAHARCGGRRMPDESLHLTLAFLGEVAEAQASELAEWVQGMTIEPGEWRLDRWGGFRRPGIVWVGGRERSPTLAHLQWRLWGSLESLDLGTRPTRFIPHVTLLRRASVVDLEHFPSIDLLWSYNQLELIQSSVDERGARYRTMATSQG</sequence>
<feature type="domain" description="Phosphoesterase HXTX" evidence="3">
    <location>
        <begin position="9"/>
        <end position="85"/>
    </location>
</feature>
<dbReference type="PANTHER" id="PTHR35561">
    <property type="entry name" value="RNA 2',3'-CYCLIC PHOSPHODIESTERASE"/>
    <property type="match status" value="1"/>
</dbReference>
<dbReference type="InterPro" id="IPR009097">
    <property type="entry name" value="Cyclic_Pdiesterase"/>
</dbReference>
<dbReference type="PANTHER" id="PTHR35561:SF1">
    <property type="entry name" value="RNA 2',3'-CYCLIC PHOSPHODIESTERASE"/>
    <property type="match status" value="1"/>
</dbReference>
<dbReference type="Proteomes" id="UP000671845">
    <property type="component" value="Chromosome"/>
</dbReference>